<name>A0A9K3PAH8_9STRA</name>
<protein>
    <submittedName>
        <fullName evidence="1">Uncharacterized protein</fullName>
    </submittedName>
</protein>
<comment type="caution">
    <text evidence="1">The sequence shown here is derived from an EMBL/GenBank/DDBJ whole genome shotgun (WGS) entry which is preliminary data.</text>
</comment>
<reference evidence="1" key="2">
    <citation type="submission" date="2021-04" db="EMBL/GenBank/DDBJ databases">
        <authorList>
            <person name="Podell S."/>
        </authorList>
    </citation>
    <scope>NUCLEOTIDE SEQUENCE</scope>
    <source>
        <strain evidence="1">Hildebrandi</strain>
    </source>
</reference>
<dbReference type="EMBL" id="JAGRRH010000029">
    <property type="protein sequence ID" value="KAG7339865.1"/>
    <property type="molecule type" value="Genomic_DNA"/>
</dbReference>
<keyword evidence="2" id="KW-1185">Reference proteome</keyword>
<evidence type="ECO:0000313" key="1">
    <source>
        <dbReference type="EMBL" id="KAG7339865.1"/>
    </source>
</evidence>
<dbReference type="Proteomes" id="UP000693970">
    <property type="component" value="Unassembled WGS sequence"/>
</dbReference>
<proteinExistence type="predicted"/>
<dbReference type="OrthoDB" id="42679at2759"/>
<dbReference type="AlphaFoldDB" id="A0A9K3PAH8"/>
<organism evidence="1 2">
    <name type="scientific">Nitzschia inconspicua</name>
    <dbReference type="NCBI Taxonomy" id="303405"/>
    <lineage>
        <taxon>Eukaryota</taxon>
        <taxon>Sar</taxon>
        <taxon>Stramenopiles</taxon>
        <taxon>Ochrophyta</taxon>
        <taxon>Bacillariophyta</taxon>
        <taxon>Bacillariophyceae</taxon>
        <taxon>Bacillariophycidae</taxon>
        <taxon>Bacillariales</taxon>
        <taxon>Bacillariaceae</taxon>
        <taxon>Nitzschia</taxon>
    </lineage>
</organism>
<accession>A0A9K3PAH8</accession>
<sequence length="153" mass="17339">MSLRWLQTDDVVEGFRPQTLRSRLRLQRPTTRFCRGRLQTANASVSSEASEHDRCGISSALSADLQESQSRHEDEAITILITAYKVIRIVATFGTIGGTEIDCLDGQERLLRWTAMYRATVLQSNVDVGHFPHDLHHVQLKLAILSHRSKNRT</sequence>
<reference evidence="1" key="1">
    <citation type="journal article" date="2021" name="Sci. Rep.">
        <title>Diploid genomic architecture of Nitzschia inconspicua, an elite biomass production diatom.</title>
        <authorList>
            <person name="Oliver A."/>
            <person name="Podell S."/>
            <person name="Pinowska A."/>
            <person name="Traller J.C."/>
            <person name="Smith S.R."/>
            <person name="McClure R."/>
            <person name="Beliaev A."/>
            <person name="Bohutskyi P."/>
            <person name="Hill E.A."/>
            <person name="Rabines A."/>
            <person name="Zheng H."/>
            <person name="Allen L.Z."/>
            <person name="Kuo A."/>
            <person name="Grigoriev I.V."/>
            <person name="Allen A.E."/>
            <person name="Hazlebeck D."/>
            <person name="Allen E.E."/>
        </authorList>
    </citation>
    <scope>NUCLEOTIDE SEQUENCE</scope>
    <source>
        <strain evidence="1">Hildebrandi</strain>
    </source>
</reference>
<evidence type="ECO:0000313" key="2">
    <source>
        <dbReference type="Proteomes" id="UP000693970"/>
    </source>
</evidence>
<gene>
    <name evidence="1" type="ORF">IV203_024915</name>
</gene>